<keyword evidence="5" id="KW-1185">Reference proteome</keyword>
<dbReference type="PANTHER" id="PTHR43877">
    <property type="entry name" value="AMINOALKYLPHOSPHONATE N-ACETYLTRANSFERASE-RELATED-RELATED"/>
    <property type="match status" value="1"/>
</dbReference>
<dbReference type="InterPro" id="IPR050832">
    <property type="entry name" value="Bact_Acetyltransf"/>
</dbReference>
<keyword evidence="1" id="KW-0808">Transferase</keyword>
<gene>
    <name evidence="4" type="ORF">GRAN_0302</name>
</gene>
<keyword evidence="2" id="KW-0012">Acyltransferase</keyword>
<dbReference type="EMBL" id="RDSM01000001">
    <property type="protein sequence ID" value="RXH56992.1"/>
    <property type="molecule type" value="Genomic_DNA"/>
</dbReference>
<dbReference type="GO" id="GO:0016747">
    <property type="term" value="F:acyltransferase activity, transferring groups other than amino-acyl groups"/>
    <property type="evidence" value="ECO:0007669"/>
    <property type="project" value="InterPro"/>
</dbReference>
<dbReference type="Gene3D" id="3.40.630.30">
    <property type="match status" value="1"/>
</dbReference>
<evidence type="ECO:0000313" key="5">
    <source>
        <dbReference type="Proteomes" id="UP000289437"/>
    </source>
</evidence>
<protein>
    <recommendedName>
        <fullName evidence="3">N-acetyltransferase domain-containing protein</fullName>
    </recommendedName>
</protein>
<organism evidence="4 5">
    <name type="scientific">Granulicella sibirica</name>
    <dbReference type="NCBI Taxonomy" id="2479048"/>
    <lineage>
        <taxon>Bacteria</taxon>
        <taxon>Pseudomonadati</taxon>
        <taxon>Acidobacteriota</taxon>
        <taxon>Terriglobia</taxon>
        <taxon>Terriglobales</taxon>
        <taxon>Acidobacteriaceae</taxon>
        <taxon>Granulicella</taxon>
    </lineage>
</organism>
<sequence>MIDLTYRTARPSDIAGMASLRAQTWGTEDYWQSRIRGYMDGTINPQHALPSRTLFVAMVGDEVIGLIGGHLTQRFDCEGELEWIDVAPAHRGSGVASALFLELGEWFVRQDAKRVCVNVEPTNHAALRFYRKHGSETLNEHWQVWPDIGASLSALRPL</sequence>
<evidence type="ECO:0000313" key="4">
    <source>
        <dbReference type="EMBL" id="RXH56992.1"/>
    </source>
</evidence>
<dbReference type="OrthoDB" id="70840at2"/>
<feature type="domain" description="N-acetyltransferase" evidence="3">
    <location>
        <begin position="4"/>
        <end position="158"/>
    </location>
</feature>
<dbReference type="Pfam" id="PF00583">
    <property type="entry name" value="Acetyltransf_1"/>
    <property type="match status" value="1"/>
</dbReference>
<dbReference type="CDD" id="cd04301">
    <property type="entry name" value="NAT_SF"/>
    <property type="match status" value="1"/>
</dbReference>
<dbReference type="InterPro" id="IPR000182">
    <property type="entry name" value="GNAT_dom"/>
</dbReference>
<proteinExistence type="predicted"/>
<name>A0A4Q0T2C9_9BACT</name>
<accession>A0A4Q0T2C9</accession>
<dbReference type="Proteomes" id="UP000289437">
    <property type="component" value="Unassembled WGS sequence"/>
</dbReference>
<dbReference type="PROSITE" id="PS51186">
    <property type="entry name" value="GNAT"/>
    <property type="match status" value="1"/>
</dbReference>
<dbReference type="InterPro" id="IPR016181">
    <property type="entry name" value="Acyl_CoA_acyltransferase"/>
</dbReference>
<dbReference type="PANTHER" id="PTHR43877:SF2">
    <property type="entry name" value="AMINOALKYLPHOSPHONATE N-ACETYLTRANSFERASE-RELATED"/>
    <property type="match status" value="1"/>
</dbReference>
<evidence type="ECO:0000259" key="3">
    <source>
        <dbReference type="PROSITE" id="PS51186"/>
    </source>
</evidence>
<reference evidence="5" key="2">
    <citation type="submission" date="2019-02" db="EMBL/GenBank/DDBJ databases">
        <title>Granulicella sibirica sp. nov., a psychrotolerant acidobacterium isolated from an organic soil layer in forested tundra, West Siberia.</title>
        <authorList>
            <person name="Oshkin I.Y."/>
            <person name="Kulichevskaya I.S."/>
            <person name="Rijpstra W.I.C."/>
            <person name="Sinninghe Damste J.S."/>
            <person name="Rakitin A.L."/>
            <person name="Ravin N.V."/>
            <person name="Dedysh S.N."/>
        </authorList>
    </citation>
    <scope>NUCLEOTIDE SEQUENCE [LARGE SCALE GENOMIC DNA]</scope>
    <source>
        <strain evidence="5">AF10</strain>
    </source>
</reference>
<dbReference type="RefSeq" id="WP_128911230.1">
    <property type="nucleotide sequence ID" value="NZ_RDSM01000001.1"/>
</dbReference>
<dbReference type="SUPFAM" id="SSF55729">
    <property type="entry name" value="Acyl-CoA N-acyltransferases (Nat)"/>
    <property type="match status" value="1"/>
</dbReference>
<dbReference type="AlphaFoldDB" id="A0A4Q0T2C9"/>
<comment type="caution">
    <text evidence="4">The sequence shown here is derived from an EMBL/GenBank/DDBJ whole genome shotgun (WGS) entry which is preliminary data.</text>
</comment>
<reference evidence="4 5" key="1">
    <citation type="submission" date="2018-11" db="EMBL/GenBank/DDBJ databases">
        <authorList>
            <person name="Mardanov A.V."/>
            <person name="Ravin N.V."/>
            <person name="Dedysh S.N."/>
        </authorList>
    </citation>
    <scope>NUCLEOTIDE SEQUENCE [LARGE SCALE GENOMIC DNA]</scope>
    <source>
        <strain evidence="4 5">AF10</strain>
    </source>
</reference>
<evidence type="ECO:0000256" key="2">
    <source>
        <dbReference type="ARBA" id="ARBA00023315"/>
    </source>
</evidence>
<evidence type="ECO:0000256" key="1">
    <source>
        <dbReference type="ARBA" id="ARBA00022679"/>
    </source>
</evidence>